<comment type="caution">
    <text evidence="2">The sequence shown here is derived from an EMBL/GenBank/DDBJ whole genome shotgun (WGS) entry which is preliminary data.</text>
</comment>
<dbReference type="InterPro" id="IPR020377">
    <property type="entry name" value="Uncharacterised_LpqV"/>
</dbReference>
<dbReference type="AlphaFoldDB" id="A0A162F2X6"/>
<evidence type="ECO:0008006" key="4">
    <source>
        <dbReference type="Google" id="ProtNLM"/>
    </source>
</evidence>
<sequence>MRGSRPRDLACACLWGPLVVAASVAVVTGCWHTGGGSTASSSSARSSALSPTAPSSLPPGAVGVSPTGVTTRVDVPAESTEEEYFQACHAAKVWMQTQPITGDGLIEPYLAMVQGSQSGVAGSWNIRWAELTPARQAAVIVAAVAAANNECG</sequence>
<dbReference type="Proteomes" id="UP000077342">
    <property type="component" value="Unassembled WGS sequence"/>
</dbReference>
<dbReference type="Pfam" id="PF17301">
    <property type="entry name" value="LpqV"/>
    <property type="match status" value="1"/>
</dbReference>
<feature type="region of interest" description="Disordered" evidence="1">
    <location>
        <begin position="36"/>
        <end position="67"/>
    </location>
</feature>
<dbReference type="EMBL" id="LWCI01000087">
    <property type="protein sequence ID" value="KZS64301.1"/>
    <property type="molecule type" value="Genomic_DNA"/>
</dbReference>
<protein>
    <recommendedName>
        <fullName evidence="4">Lipoprotein LpqV</fullName>
    </recommendedName>
</protein>
<evidence type="ECO:0000313" key="2">
    <source>
        <dbReference type="EMBL" id="KZS64301.1"/>
    </source>
</evidence>
<dbReference type="PROSITE" id="PS51257">
    <property type="entry name" value="PROKAR_LIPOPROTEIN"/>
    <property type="match status" value="1"/>
</dbReference>
<evidence type="ECO:0000256" key="1">
    <source>
        <dbReference type="SAM" id="MobiDB-lite"/>
    </source>
</evidence>
<keyword evidence="3" id="KW-1185">Reference proteome</keyword>
<name>A0A162F2X6_9MYCO</name>
<proteinExistence type="predicted"/>
<feature type="compositionally biased region" description="Low complexity" evidence="1">
    <location>
        <begin position="38"/>
        <end position="61"/>
    </location>
</feature>
<accession>A0A162F2X6</accession>
<evidence type="ECO:0000313" key="3">
    <source>
        <dbReference type="Proteomes" id="UP000077342"/>
    </source>
</evidence>
<organism evidence="2 3">
    <name type="scientific">Mycobacterium ostraviense</name>
    <dbReference type="NCBI Taxonomy" id="2738409"/>
    <lineage>
        <taxon>Bacteria</taxon>
        <taxon>Bacillati</taxon>
        <taxon>Actinomycetota</taxon>
        <taxon>Actinomycetes</taxon>
        <taxon>Mycobacteriales</taxon>
        <taxon>Mycobacteriaceae</taxon>
        <taxon>Mycobacterium</taxon>
    </lineage>
</organism>
<dbReference type="RefSeq" id="WP_075509906.1">
    <property type="nucleotide sequence ID" value="NZ_CP089224.1"/>
</dbReference>
<reference evidence="3" key="1">
    <citation type="submission" date="2016-04" db="EMBL/GenBank/DDBJ databases">
        <authorList>
            <person name="Strapagiel D."/>
            <person name="Borowka P."/>
            <person name="Marciniak B."/>
            <person name="Bakula Z."/>
            <person name="Van Ingen J."/>
            <person name="Safianowska A."/>
            <person name="Dziadek J."/>
            <person name="Jagielski T."/>
        </authorList>
    </citation>
    <scope>NUCLEOTIDE SEQUENCE [LARGE SCALE GENOMIC DNA]</scope>
    <source>
        <strain evidence="3">1010001458</strain>
    </source>
</reference>
<gene>
    <name evidence="2" type="ORF">A4G28_07840</name>
</gene>